<accession>A0A087T2R8</accession>
<comment type="similarity">
    <text evidence="1">Belongs to the RRN3 family.</text>
</comment>
<dbReference type="Pfam" id="PF05327">
    <property type="entry name" value="RRN3"/>
    <property type="match status" value="1"/>
</dbReference>
<evidence type="ECO:0000313" key="2">
    <source>
        <dbReference type="EMBL" id="KFM59407.1"/>
    </source>
</evidence>
<dbReference type="GO" id="GO:0006361">
    <property type="term" value="P:transcription initiation at RNA polymerase I promoter"/>
    <property type="evidence" value="ECO:0007669"/>
    <property type="project" value="InterPro"/>
</dbReference>
<organism evidence="2 3">
    <name type="scientific">Stegodyphus mimosarum</name>
    <name type="common">African social velvet spider</name>
    <dbReference type="NCBI Taxonomy" id="407821"/>
    <lineage>
        <taxon>Eukaryota</taxon>
        <taxon>Metazoa</taxon>
        <taxon>Ecdysozoa</taxon>
        <taxon>Arthropoda</taxon>
        <taxon>Chelicerata</taxon>
        <taxon>Arachnida</taxon>
        <taxon>Araneae</taxon>
        <taxon>Araneomorphae</taxon>
        <taxon>Entelegynae</taxon>
        <taxon>Eresoidea</taxon>
        <taxon>Eresidae</taxon>
        <taxon>Stegodyphus</taxon>
    </lineage>
</organism>
<dbReference type="GO" id="GO:0005634">
    <property type="term" value="C:nucleus"/>
    <property type="evidence" value="ECO:0007669"/>
    <property type="project" value="TreeGrafter"/>
</dbReference>
<gene>
    <name evidence="2" type="ORF">X975_08235</name>
</gene>
<reference evidence="2 3" key="1">
    <citation type="submission" date="2013-11" db="EMBL/GenBank/DDBJ databases">
        <title>Genome sequencing of Stegodyphus mimosarum.</title>
        <authorList>
            <person name="Bechsgaard J."/>
        </authorList>
    </citation>
    <scope>NUCLEOTIDE SEQUENCE [LARGE SCALE GENOMIC DNA]</scope>
</reference>
<dbReference type="PANTHER" id="PTHR12790">
    <property type="entry name" value="TRANSCRIPTION INITIATION FACTOR IA RRN3"/>
    <property type="match status" value="1"/>
</dbReference>
<dbReference type="PANTHER" id="PTHR12790:SF0">
    <property type="entry name" value="RNA POLYMERASE I-SPECIFIC TRANSCRIPTION INITIATION FACTOR RRN3-RELATED"/>
    <property type="match status" value="1"/>
</dbReference>
<sequence>MAMVLTPILKNTVSRNLKNISGGTRVKFDLPDDHESIITYLKEPGDKSYSEKLNSVIKIISSPNTDNTLLLKWIKEFKDNILFLSRENNRIISALLNLNWYLKDDSFIVLYEEFIQNLVTAHASYVGEVLFMIVKIFYTVSDVNNEDITESEMKMYQNSHKLLKLVIKLVPLSIHALCPLLSKKFPYVKTSTHILHCYIVNLLNICTYLPSKRPEILKCIFEHLINVDVNCSRENIELYEFQREQQNIAMIEQGTMEEADVQKDTSMAFPLARTLDLAMNSMFTFIHKTCYPEGEELDWDATKKLYKELLAIFEKIILPTHGSCHLQYVMFYICSFKQDLCDGFLDYLWKKVQNPSIGPVHRQICAFYIGSLLARAKYINISTVTACFDLMCNWIHRYIDVHTTQDLVVHGTFHSICQTVFYVFAFRSKELLELKNGHKYLQSLNFDRIVTSRLNPLRFCDSTIVQNFANVSRNYQIAYVYPVIERNNRNLLYSCFEPSVSYTAGAMIQTFFPFDPYSLKRSKHWIEHLYRVYNHTHKDEDAMDYEDVEVPSNDDLFSYGTSPGFKKSNFLKHDKG</sequence>
<dbReference type="Proteomes" id="UP000054359">
    <property type="component" value="Unassembled WGS sequence"/>
</dbReference>
<dbReference type="STRING" id="407821.A0A087T2R8"/>
<feature type="non-terminal residue" evidence="2">
    <location>
        <position position="576"/>
    </location>
</feature>
<protein>
    <recommendedName>
        <fullName evidence="4">RNA polymerase I-specific transcription initiation factor RRN3</fullName>
    </recommendedName>
</protein>
<dbReference type="GO" id="GO:0001181">
    <property type="term" value="F:RNA polymerase I general transcription initiation factor activity"/>
    <property type="evidence" value="ECO:0007669"/>
    <property type="project" value="InterPro"/>
</dbReference>
<evidence type="ECO:0008006" key="4">
    <source>
        <dbReference type="Google" id="ProtNLM"/>
    </source>
</evidence>
<proteinExistence type="inferred from homology"/>
<keyword evidence="3" id="KW-1185">Reference proteome</keyword>
<dbReference type="InterPro" id="IPR007991">
    <property type="entry name" value="RNA_pol_I_trans_ini_fac_RRN3"/>
</dbReference>
<dbReference type="AlphaFoldDB" id="A0A087T2R8"/>
<evidence type="ECO:0000313" key="3">
    <source>
        <dbReference type="Proteomes" id="UP000054359"/>
    </source>
</evidence>
<evidence type="ECO:0000256" key="1">
    <source>
        <dbReference type="ARBA" id="ARBA00010098"/>
    </source>
</evidence>
<dbReference type="OMA" id="VCSPAIV"/>
<dbReference type="GO" id="GO:0001042">
    <property type="term" value="F:RNA polymerase I core binding"/>
    <property type="evidence" value="ECO:0007669"/>
    <property type="project" value="TreeGrafter"/>
</dbReference>
<name>A0A087T2R8_STEMI</name>
<dbReference type="OrthoDB" id="26970at2759"/>
<dbReference type="EMBL" id="KK113129">
    <property type="protein sequence ID" value="KFM59407.1"/>
    <property type="molecule type" value="Genomic_DNA"/>
</dbReference>